<name>A0A194VNC8_CYTMA</name>
<dbReference type="EMBL" id="CM003098">
    <property type="protein sequence ID" value="KUI65674.1"/>
    <property type="molecule type" value="Genomic_DNA"/>
</dbReference>
<sequence length="90" mass="9865">MSSPLSFNNFQLDLPKPFKTIGEGDQMNKEERAVEDAALDGGWDTRLRLGVRCQKAACTKSGGNGESLGDDVIKVEKVEILHRPYTKAQG</sequence>
<evidence type="ECO:0000313" key="1">
    <source>
        <dbReference type="EMBL" id="KUI65674.1"/>
    </source>
</evidence>
<reference evidence="1" key="1">
    <citation type="submission" date="2014-12" db="EMBL/GenBank/DDBJ databases">
        <title>Genome Sequence of Valsa Canker Pathogens Uncovers a Specific Adaption of Colonization on Woody Bark.</title>
        <authorList>
            <person name="Yin Z."/>
            <person name="Liu H."/>
            <person name="Gao X."/>
            <person name="Li Z."/>
            <person name="Song N."/>
            <person name="Ke X."/>
            <person name="Dai Q."/>
            <person name="Wu Y."/>
            <person name="Sun Y."/>
            <person name="Xu J.-R."/>
            <person name="Kang Z.K."/>
            <person name="Wang L."/>
            <person name="Huang L."/>
        </authorList>
    </citation>
    <scope>NUCLEOTIDE SEQUENCE [LARGE SCALE GENOMIC DNA]</scope>
    <source>
        <strain evidence="1">03-8</strain>
    </source>
</reference>
<protein>
    <submittedName>
        <fullName evidence="1">Uncharacterized protein</fullName>
    </submittedName>
</protein>
<dbReference type="Proteomes" id="UP000078559">
    <property type="component" value="Chromosome 1"/>
</dbReference>
<proteinExistence type="predicted"/>
<evidence type="ECO:0000313" key="2">
    <source>
        <dbReference type="Proteomes" id="UP000078559"/>
    </source>
</evidence>
<gene>
    <name evidence="1" type="ORF">VM1G_11317</name>
</gene>
<dbReference type="AlphaFoldDB" id="A0A194VNC8"/>
<keyword evidence="2" id="KW-1185">Reference proteome</keyword>
<accession>A0A194VNC8</accession>
<organism evidence="1 2">
    <name type="scientific">Cytospora mali</name>
    <name type="common">Apple Valsa canker fungus</name>
    <name type="synonym">Valsa mali</name>
    <dbReference type="NCBI Taxonomy" id="578113"/>
    <lineage>
        <taxon>Eukaryota</taxon>
        <taxon>Fungi</taxon>
        <taxon>Dikarya</taxon>
        <taxon>Ascomycota</taxon>
        <taxon>Pezizomycotina</taxon>
        <taxon>Sordariomycetes</taxon>
        <taxon>Sordariomycetidae</taxon>
        <taxon>Diaporthales</taxon>
        <taxon>Cytosporaceae</taxon>
        <taxon>Cytospora</taxon>
    </lineage>
</organism>